<sequence length="70" mass="7887">MSSMNICVMPAHLGWCVRAEDRPDVYEFCVSLNEAIEAGIGIAELERAELVVYGLDGRLRLRRSFNERAS</sequence>
<evidence type="ECO:0000313" key="2">
    <source>
        <dbReference type="Proteomes" id="UP000295294"/>
    </source>
</evidence>
<dbReference type="KEGG" id="cox:E0W60_32685"/>
<organism evidence="1 2">
    <name type="scientific">Cupriavidus oxalaticus</name>
    <dbReference type="NCBI Taxonomy" id="96344"/>
    <lineage>
        <taxon>Bacteria</taxon>
        <taxon>Pseudomonadati</taxon>
        <taxon>Pseudomonadota</taxon>
        <taxon>Betaproteobacteria</taxon>
        <taxon>Burkholderiales</taxon>
        <taxon>Burkholderiaceae</taxon>
        <taxon>Cupriavidus</taxon>
    </lineage>
</organism>
<dbReference type="AlphaFoldDB" id="A0A4P7LHU4"/>
<proteinExistence type="predicted"/>
<protein>
    <submittedName>
        <fullName evidence="1">DUF2188 domain-containing protein</fullName>
    </submittedName>
</protein>
<dbReference type="InterPro" id="IPR018691">
    <property type="entry name" value="DUF2188"/>
</dbReference>
<dbReference type="Proteomes" id="UP000295294">
    <property type="component" value="Plasmid unnamed1"/>
</dbReference>
<geneLocation type="plasmid" evidence="1">
    <name>unnamed1</name>
</geneLocation>
<keyword evidence="1" id="KW-0614">Plasmid</keyword>
<accession>A0A4P7LHU4</accession>
<dbReference type="RefSeq" id="WP_133092776.1">
    <property type="nucleotide sequence ID" value="NZ_CP038636.1"/>
</dbReference>
<dbReference type="OrthoDB" id="9923429at2"/>
<gene>
    <name evidence="1" type="ORF">E0W60_32685</name>
</gene>
<dbReference type="Pfam" id="PF09954">
    <property type="entry name" value="DUF2188"/>
    <property type="match status" value="1"/>
</dbReference>
<name>A0A4P7LHU4_9BURK</name>
<dbReference type="EMBL" id="CP038636">
    <property type="protein sequence ID" value="QBY55726.1"/>
    <property type="molecule type" value="Genomic_DNA"/>
</dbReference>
<reference evidence="1 2" key="1">
    <citation type="submission" date="2019-03" db="EMBL/GenBank/DDBJ databases">
        <title>Efficiently degradation of phenoxyalkanoic acid herbicides by Cupriavidus oxalaticus strain X32.</title>
        <authorList>
            <person name="Sheng X."/>
        </authorList>
    </citation>
    <scope>NUCLEOTIDE SEQUENCE [LARGE SCALE GENOMIC DNA]</scope>
    <source>
        <strain evidence="1 2">X32</strain>
        <plasmid evidence="1 2">unnamed1</plasmid>
    </source>
</reference>
<evidence type="ECO:0000313" key="1">
    <source>
        <dbReference type="EMBL" id="QBY55726.1"/>
    </source>
</evidence>